<gene>
    <name evidence="1" type="ORF">T4B_6888</name>
</gene>
<reference evidence="1 2" key="1">
    <citation type="submission" date="2015-01" db="EMBL/GenBank/DDBJ databases">
        <title>Evolution of Trichinella species and genotypes.</title>
        <authorList>
            <person name="Korhonen P.K."/>
            <person name="Edoardo P."/>
            <person name="Giuseppe L.R."/>
            <person name="Gasser R.B."/>
        </authorList>
    </citation>
    <scope>NUCLEOTIDE SEQUENCE [LARGE SCALE GENOMIC DNA]</scope>
    <source>
        <strain evidence="1">ISS588</strain>
    </source>
</reference>
<organism evidence="1 2">
    <name type="scientific">Trichinella pseudospiralis</name>
    <name type="common">Parasitic roundworm</name>
    <dbReference type="NCBI Taxonomy" id="6337"/>
    <lineage>
        <taxon>Eukaryota</taxon>
        <taxon>Metazoa</taxon>
        <taxon>Ecdysozoa</taxon>
        <taxon>Nematoda</taxon>
        <taxon>Enoplea</taxon>
        <taxon>Dorylaimia</taxon>
        <taxon>Trichinellida</taxon>
        <taxon>Trichinellidae</taxon>
        <taxon>Trichinella</taxon>
    </lineage>
</organism>
<comment type="caution">
    <text evidence="1">The sequence shown here is derived from an EMBL/GenBank/DDBJ whole genome shotgun (WGS) entry which is preliminary data.</text>
</comment>
<name>A0A0V1J9J7_TRIPS</name>
<protein>
    <submittedName>
        <fullName evidence="1">Uncharacterized protein</fullName>
    </submittedName>
</protein>
<evidence type="ECO:0000313" key="2">
    <source>
        <dbReference type="Proteomes" id="UP000054805"/>
    </source>
</evidence>
<dbReference type="AlphaFoldDB" id="A0A0V1J9J7"/>
<dbReference type="EMBL" id="JYDS01000023">
    <property type="protein sequence ID" value="KRZ31667.1"/>
    <property type="molecule type" value="Genomic_DNA"/>
</dbReference>
<keyword evidence="2" id="KW-1185">Reference proteome</keyword>
<proteinExistence type="predicted"/>
<sequence>MWRIPACICLHIINFTSLTDFFGNLFGTLNALANLDFVLVHHSIKISLSLEDLFSFYGLPTRRKICQNASIIQVQSSSFFIYVFFLHGGFRSFQSLFNSYVIRLSKYCKHGRWILARFQRRGSYTFSLFLLPGSRPGSSSGKPRHLRRPLQGSQHHIYHLFGSILPLLRQ</sequence>
<evidence type="ECO:0000313" key="1">
    <source>
        <dbReference type="EMBL" id="KRZ31667.1"/>
    </source>
</evidence>
<dbReference type="Proteomes" id="UP000054805">
    <property type="component" value="Unassembled WGS sequence"/>
</dbReference>
<accession>A0A0V1J9J7</accession>